<protein>
    <recommendedName>
        <fullName evidence="2">Dodecin</fullName>
    </recommendedName>
</protein>
<organism evidence="1">
    <name type="scientific">hydrocarbon metagenome</name>
    <dbReference type="NCBI Taxonomy" id="938273"/>
    <lineage>
        <taxon>unclassified sequences</taxon>
        <taxon>metagenomes</taxon>
        <taxon>ecological metagenomes</taxon>
    </lineage>
</organism>
<dbReference type="Pfam" id="PF07311">
    <property type="entry name" value="Dodecin"/>
    <property type="match status" value="1"/>
</dbReference>
<comment type="caution">
    <text evidence="1">The sequence shown here is derived from an EMBL/GenBank/DDBJ whole genome shotgun (WGS) entry which is preliminary data.</text>
</comment>
<evidence type="ECO:0000313" key="1">
    <source>
        <dbReference type="EMBL" id="KUG27054.1"/>
    </source>
</evidence>
<sequence length="65" mass="7233">MASQFEVVELVGLSNVSSSEAIKAVVLESNKTKPVAWFEVIEERGRVTQDGQIEFQVKVKLGRKI</sequence>
<evidence type="ECO:0008006" key="2">
    <source>
        <dbReference type="Google" id="ProtNLM"/>
    </source>
</evidence>
<dbReference type="Gene3D" id="3.30.1660.10">
    <property type="entry name" value="Flavin-binding protein dodecin"/>
    <property type="match status" value="1"/>
</dbReference>
<accession>A0A0W8G283</accession>
<name>A0A0W8G283_9ZZZZ</name>
<proteinExistence type="predicted"/>
<gene>
    <name evidence="1" type="ORF">ASZ90_003093</name>
</gene>
<dbReference type="AlphaFoldDB" id="A0A0W8G283"/>
<dbReference type="SUPFAM" id="SSF89807">
    <property type="entry name" value="Dodecin-like"/>
    <property type="match status" value="1"/>
</dbReference>
<dbReference type="EMBL" id="LNQE01000367">
    <property type="protein sequence ID" value="KUG27054.1"/>
    <property type="molecule type" value="Genomic_DNA"/>
</dbReference>
<reference evidence="1" key="1">
    <citation type="journal article" date="2015" name="Proc. Natl. Acad. Sci. U.S.A.">
        <title>Networks of energetic and metabolic interactions define dynamics in microbial communities.</title>
        <authorList>
            <person name="Embree M."/>
            <person name="Liu J.K."/>
            <person name="Al-Bassam M.M."/>
            <person name="Zengler K."/>
        </authorList>
    </citation>
    <scope>NUCLEOTIDE SEQUENCE</scope>
</reference>
<dbReference type="InterPro" id="IPR009923">
    <property type="entry name" value="Dodecin"/>
</dbReference>
<dbReference type="InterPro" id="IPR025543">
    <property type="entry name" value="Dodecin-like"/>
</dbReference>
<dbReference type="InterPro" id="IPR036694">
    <property type="entry name" value="Dodecin-like_sf"/>
</dbReference>